<reference evidence="1 2" key="1">
    <citation type="submission" date="2019-01" db="EMBL/GenBank/DDBJ databases">
        <title>Sequencing of cultivated peanut Arachis hypogaea provides insights into genome evolution and oil improvement.</title>
        <authorList>
            <person name="Chen X."/>
        </authorList>
    </citation>
    <scope>NUCLEOTIDE SEQUENCE [LARGE SCALE GENOMIC DNA]</scope>
    <source>
        <strain evidence="2">cv. Fuhuasheng</strain>
        <tissue evidence="1">Leaves</tissue>
    </source>
</reference>
<dbReference type="EMBL" id="SDMP01000019">
    <property type="protein sequence ID" value="RYQ91445.1"/>
    <property type="molecule type" value="Genomic_DNA"/>
</dbReference>
<evidence type="ECO:0000313" key="1">
    <source>
        <dbReference type="EMBL" id="RYQ91445.1"/>
    </source>
</evidence>
<protein>
    <submittedName>
        <fullName evidence="1">Uncharacterized protein</fullName>
    </submittedName>
</protein>
<comment type="caution">
    <text evidence="1">The sequence shown here is derived from an EMBL/GenBank/DDBJ whole genome shotgun (WGS) entry which is preliminary data.</text>
</comment>
<organism evidence="1 2">
    <name type="scientific">Arachis hypogaea</name>
    <name type="common">Peanut</name>
    <dbReference type="NCBI Taxonomy" id="3818"/>
    <lineage>
        <taxon>Eukaryota</taxon>
        <taxon>Viridiplantae</taxon>
        <taxon>Streptophyta</taxon>
        <taxon>Embryophyta</taxon>
        <taxon>Tracheophyta</taxon>
        <taxon>Spermatophyta</taxon>
        <taxon>Magnoliopsida</taxon>
        <taxon>eudicotyledons</taxon>
        <taxon>Gunneridae</taxon>
        <taxon>Pentapetalae</taxon>
        <taxon>rosids</taxon>
        <taxon>fabids</taxon>
        <taxon>Fabales</taxon>
        <taxon>Fabaceae</taxon>
        <taxon>Papilionoideae</taxon>
        <taxon>50 kb inversion clade</taxon>
        <taxon>dalbergioids sensu lato</taxon>
        <taxon>Dalbergieae</taxon>
        <taxon>Pterocarpus clade</taxon>
        <taxon>Arachis</taxon>
    </lineage>
</organism>
<dbReference type="AlphaFoldDB" id="A0A444XPG3"/>
<evidence type="ECO:0000313" key="2">
    <source>
        <dbReference type="Proteomes" id="UP000289738"/>
    </source>
</evidence>
<gene>
    <name evidence="1" type="ORF">Ahy_B09g097320</name>
</gene>
<dbReference type="Proteomes" id="UP000289738">
    <property type="component" value="Chromosome B09"/>
</dbReference>
<proteinExistence type="predicted"/>
<accession>A0A444XPG3</accession>
<sequence>MCCTKRFSLQSRESSLGYMEIDWEKSYELSMWLFVRQMYLSHKTYYIFFITWVQLVTQSWHGDDNNVMFHHVLDVFSLCRGFQYADTGCKFGHMITNMSECINTVIKATHNLSTTALVKLTYVRLGEIFVRKGTEA</sequence>
<name>A0A444XPG3_ARAHY</name>
<keyword evidence="2" id="KW-1185">Reference proteome</keyword>